<comment type="catalytic activity">
    <reaction evidence="1">
        <text>Cleavage of peptide bonds with very broad specificity.</text>
        <dbReference type="EC" id="3.4.25.1"/>
    </reaction>
</comment>
<dbReference type="InterPro" id="IPR001353">
    <property type="entry name" value="Proteasome_sua/b"/>
</dbReference>
<dbReference type="PROSITE" id="PS51476">
    <property type="entry name" value="PROTEASOME_BETA_2"/>
    <property type="match status" value="1"/>
</dbReference>
<keyword evidence="7" id="KW-0378">Hydrolase</keyword>
<gene>
    <name evidence="13" type="primary">LOC106057702</name>
</gene>
<dbReference type="PRINTS" id="PR00141">
    <property type="entry name" value="PROTEASOME"/>
</dbReference>
<dbReference type="GO" id="GO:0004298">
    <property type="term" value="F:threonine-type endopeptidase activity"/>
    <property type="evidence" value="ECO:0007669"/>
    <property type="project" value="UniProtKB-KW"/>
</dbReference>
<sequence>MAMMMTSGFPNSEGLGVGMEWMNNEVSTGTTLAATEFEGGVIIGADSRTTTGSYVANRVTDKLTKITDYIYCCRSGSAADTQAIADIVKYHVDFHRMETGEEPLVNTVANIFRQLCYENRDQISAGIIVAGWDKQKGGQVYSIPLGGMLQRMPYSIGGSGSTYLYGYVDAGYKPNMKKEDALQFIANAVSLAINRDGSSGGIIRLAAISKDGVERFTLTGKDMPKFFEDS</sequence>
<evidence type="ECO:0000256" key="9">
    <source>
        <dbReference type="ARBA" id="ARBA00023145"/>
    </source>
</evidence>
<keyword evidence="6" id="KW-0888">Threonine protease</keyword>
<comment type="subcellular location">
    <subcellularLocation>
        <location evidence="2">Nucleus</location>
    </subcellularLocation>
</comment>
<dbReference type="PANTHER" id="PTHR32194:SF0">
    <property type="entry name" value="ATP-DEPENDENT PROTEASE SUBUNIT HSLV"/>
    <property type="match status" value="1"/>
</dbReference>
<reference evidence="13" key="1">
    <citation type="submission" date="2025-08" db="UniProtKB">
        <authorList>
            <consortium name="RefSeq"/>
        </authorList>
    </citation>
    <scope>IDENTIFICATION</scope>
</reference>
<evidence type="ECO:0000256" key="4">
    <source>
        <dbReference type="ARBA" id="ARBA00022490"/>
    </source>
</evidence>
<evidence type="ECO:0000313" key="12">
    <source>
        <dbReference type="Proteomes" id="UP001165740"/>
    </source>
</evidence>
<feature type="active site" description="Nucleophile" evidence="11">
    <location>
        <position position="30"/>
    </location>
</feature>
<dbReference type="GeneID" id="106057702"/>
<dbReference type="InterPro" id="IPR029055">
    <property type="entry name" value="Ntn_hydrolases_N"/>
</dbReference>
<dbReference type="AlphaFoldDB" id="A0A9W2YLC7"/>
<dbReference type="SUPFAM" id="SSF56235">
    <property type="entry name" value="N-terminal nucleophile aminohydrolases (Ntn hydrolases)"/>
    <property type="match status" value="1"/>
</dbReference>
<organism evidence="12 13">
    <name type="scientific">Biomphalaria glabrata</name>
    <name type="common">Bloodfluke planorb</name>
    <name type="synonym">Freshwater snail</name>
    <dbReference type="NCBI Taxonomy" id="6526"/>
    <lineage>
        <taxon>Eukaryota</taxon>
        <taxon>Metazoa</taxon>
        <taxon>Spiralia</taxon>
        <taxon>Lophotrochozoa</taxon>
        <taxon>Mollusca</taxon>
        <taxon>Gastropoda</taxon>
        <taxon>Heterobranchia</taxon>
        <taxon>Euthyneura</taxon>
        <taxon>Panpulmonata</taxon>
        <taxon>Hygrophila</taxon>
        <taxon>Lymnaeoidea</taxon>
        <taxon>Planorbidae</taxon>
        <taxon>Biomphalaria</taxon>
    </lineage>
</organism>
<keyword evidence="4" id="KW-0963">Cytoplasm</keyword>
<dbReference type="Proteomes" id="UP001165740">
    <property type="component" value="Chromosome 13"/>
</dbReference>
<evidence type="ECO:0000256" key="11">
    <source>
        <dbReference type="PIRSR" id="PIRSR600243-1"/>
    </source>
</evidence>
<accession>A0A9W2YLC7</accession>
<dbReference type="GO" id="GO:0005634">
    <property type="term" value="C:nucleus"/>
    <property type="evidence" value="ECO:0007669"/>
    <property type="project" value="UniProtKB-SubCell"/>
</dbReference>
<evidence type="ECO:0000256" key="7">
    <source>
        <dbReference type="ARBA" id="ARBA00022801"/>
    </source>
</evidence>
<evidence type="ECO:0000256" key="2">
    <source>
        <dbReference type="ARBA" id="ARBA00004123"/>
    </source>
</evidence>
<keyword evidence="12" id="KW-1185">Reference proteome</keyword>
<dbReference type="Gene3D" id="3.60.20.10">
    <property type="entry name" value="Glutamine Phosphoribosylpyrophosphate, subunit 1, domain 1"/>
    <property type="match status" value="1"/>
</dbReference>
<evidence type="ECO:0000256" key="5">
    <source>
        <dbReference type="ARBA" id="ARBA00022670"/>
    </source>
</evidence>
<dbReference type="FunFam" id="3.60.20.10:FF:000010">
    <property type="entry name" value="Proteasome subunit beta type-1"/>
    <property type="match status" value="1"/>
</dbReference>
<name>A0A9W2YLC7_BIOGL</name>
<keyword evidence="5" id="KW-0645">Protease</keyword>
<dbReference type="GO" id="GO:0005737">
    <property type="term" value="C:cytoplasm"/>
    <property type="evidence" value="ECO:0007669"/>
    <property type="project" value="TreeGrafter"/>
</dbReference>
<evidence type="ECO:0000256" key="8">
    <source>
        <dbReference type="ARBA" id="ARBA00022942"/>
    </source>
</evidence>
<dbReference type="Pfam" id="PF00227">
    <property type="entry name" value="Proteasome"/>
    <property type="match status" value="1"/>
</dbReference>
<dbReference type="InterPro" id="IPR023333">
    <property type="entry name" value="Proteasome_suB-type"/>
</dbReference>
<dbReference type="CDD" id="cd03762">
    <property type="entry name" value="proteasome_beta_type_6"/>
    <property type="match status" value="1"/>
</dbReference>
<keyword evidence="10" id="KW-0539">Nucleus</keyword>
<dbReference type="PANTHER" id="PTHR32194">
    <property type="entry name" value="METALLOPROTEASE TLDD"/>
    <property type="match status" value="1"/>
</dbReference>
<keyword evidence="9" id="KW-0865">Zymogen</keyword>
<evidence type="ECO:0000256" key="10">
    <source>
        <dbReference type="ARBA" id="ARBA00023242"/>
    </source>
</evidence>
<dbReference type="EC" id="3.4.25.1" evidence="3"/>
<dbReference type="OMA" id="TFIYGYC"/>
<evidence type="ECO:0000256" key="3">
    <source>
        <dbReference type="ARBA" id="ARBA00012039"/>
    </source>
</evidence>
<evidence type="ECO:0000313" key="13">
    <source>
        <dbReference type="RefSeq" id="XP_055863534.1"/>
    </source>
</evidence>
<keyword evidence="8" id="KW-0647">Proteasome</keyword>
<dbReference type="GO" id="GO:0051603">
    <property type="term" value="P:proteolysis involved in protein catabolic process"/>
    <property type="evidence" value="ECO:0007669"/>
    <property type="project" value="InterPro"/>
</dbReference>
<dbReference type="InterPro" id="IPR000243">
    <property type="entry name" value="Pept_T1A_subB"/>
</dbReference>
<protein>
    <recommendedName>
        <fullName evidence="3">proteasome endopeptidase complex</fullName>
        <ecNumber evidence="3">3.4.25.1</ecNumber>
    </recommendedName>
</protein>
<dbReference type="OrthoDB" id="7854943at2759"/>
<proteinExistence type="predicted"/>
<dbReference type="RefSeq" id="XP_055863534.1">
    <property type="nucleotide sequence ID" value="XM_056007559.1"/>
</dbReference>
<dbReference type="GO" id="GO:0019774">
    <property type="term" value="C:proteasome core complex, beta-subunit complex"/>
    <property type="evidence" value="ECO:0007669"/>
    <property type="project" value="UniProtKB-ARBA"/>
</dbReference>
<evidence type="ECO:0000256" key="6">
    <source>
        <dbReference type="ARBA" id="ARBA00022698"/>
    </source>
</evidence>
<evidence type="ECO:0000256" key="1">
    <source>
        <dbReference type="ARBA" id="ARBA00001198"/>
    </source>
</evidence>